<protein>
    <submittedName>
        <fullName evidence="2 3">Uncharacterized protein</fullName>
    </submittedName>
</protein>
<feature type="compositionally biased region" description="Polar residues" evidence="1">
    <location>
        <begin position="13"/>
        <end position="26"/>
    </location>
</feature>
<organism evidence="2">
    <name type="scientific">Brachypodium distachyon</name>
    <name type="common">Purple false brome</name>
    <name type="synonym">Trachynia distachya</name>
    <dbReference type="NCBI Taxonomy" id="15368"/>
    <lineage>
        <taxon>Eukaryota</taxon>
        <taxon>Viridiplantae</taxon>
        <taxon>Streptophyta</taxon>
        <taxon>Embryophyta</taxon>
        <taxon>Tracheophyta</taxon>
        <taxon>Spermatophyta</taxon>
        <taxon>Magnoliopsida</taxon>
        <taxon>Liliopsida</taxon>
        <taxon>Poales</taxon>
        <taxon>Poaceae</taxon>
        <taxon>BOP clade</taxon>
        <taxon>Pooideae</taxon>
        <taxon>Stipodae</taxon>
        <taxon>Brachypodieae</taxon>
        <taxon>Brachypodium</taxon>
    </lineage>
</organism>
<reference evidence="2 3" key="1">
    <citation type="journal article" date="2010" name="Nature">
        <title>Genome sequencing and analysis of the model grass Brachypodium distachyon.</title>
        <authorList>
            <consortium name="International Brachypodium Initiative"/>
        </authorList>
    </citation>
    <scope>NUCLEOTIDE SEQUENCE [LARGE SCALE GENOMIC DNA]</scope>
    <source>
        <strain evidence="2 3">Bd21</strain>
    </source>
</reference>
<feature type="region of interest" description="Disordered" evidence="1">
    <location>
        <begin position="90"/>
        <end position="110"/>
    </location>
</feature>
<keyword evidence="4" id="KW-1185">Reference proteome</keyword>
<gene>
    <name evidence="2" type="ORF">BRADI_1g29272v3</name>
</gene>
<proteinExistence type="predicted"/>
<accession>A0A0Q3KZK4</accession>
<evidence type="ECO:0000313" key="2">
    <source>
        <dbReference type="EMBL" id="KQK16561.1"/>
    </source>
</evidence>
<reference evidence="2" key="2">
    <citation type="submission" date="2017-06" db="EMBL/GenBank/DDBJ databases">
        <title>WGS assembly of Brachypodium distachyon.</title>
        <authorList>
            <consortium name="The International Brachypodium Initiative"/>
            <person name="Lucas S."/>
            <person name="Harmon-Smith M."/>
            <person name="Lail K."/>
            <person name="Tice H."/>
            <person name="Grimwood J."/>
            <person name="Bruce D."/>
            <person name="Barry K."/>
            <person name="Shu S."/>
            <person name="Lindquist E."/>
            <person name="Wang M."/>
            <person name="Pitluck S."/>
            <person name="Vogel J.P."/>
            <person name="Garvin D.F."/>
            <person name="Mockler T.C."/>
            <person name="Schmutz J."/>
            <person name="Rokhsar D."/>
            <person name="Bevan M.W."/>
        </authorList>
    </citation>
    <scope>NUCLEOTIDE SEQUENCE</scope>
    <source>
        <strain evidence="2">Bd21</strain>
    </source>
</reference>
<sequence length="110" mass="12057">MRSSEARARHNKSNSLRNPDSAAESTPVSWALRIEAENKLMGHVKLQLDVAHLALATTTKAIGCRTSRSLEGETHWYPLASTIAKLQSGSLAAKGRKNEVEPPFDMSRES</sequence>
<dbReference type="EnsemblPlants" id="KQK16561">
    <property type="protein sequence ID" value="KQK16561"/>
    <property type="gene ID" value="BRADI_1g29272v3"/>
</dbReference>
<dbReference type="InParanoid" id="A0A0Q3KZK4"/>
<dbReference type="Gramene" id="KQK16561">
    <property type="protein sequence ID" value="KQK16561"/>
    <property type="gene ID" value="BRADI_1g29272v3"/>
</dbReference>
<evidence type="ECO:0000256" key="1">
    <source>
        <dbReference type="SAM" id="MobiDB-lite"/>
    </source>
</evidence>
<feature type="compositionally biased region" description="Basic and acidic residues" evidence="1">
    <location>
        <begin position="96"/>
        <end position="110"/>
    </location>
</feature>
<evidence type="ECO:0000313" key="3">
    <source>
        <dbReference type="EnsemblPlants" id="KQK16561"/>
    </source>
</evidence>
<dbReference type="EMBL" id="CM000880">
    <property type="protein sequence ID" value="KQK16561.1"/>
    <property type="molecule type" value="Genomic_DNA"/>
</dbReference>
<reference evidence="3" key="3">
    <citation type="submission" date="2018-08" db="UniProtKB">
        <authorList>
            <consortium name="EnsemblPlants"/>
        </authorList>
    </citation>
    <scope>IDENTIFICATION</scope>
    <source>
        <strain evidence="3">cv. Bd21</strain>
    </source>
</reference>
<dbReference type="AlphaFoldDB" id="A0A0Q3KZK4"/>
<feature type="region of interest" description="Disordered" evidence="1">
    <location>
        <begin position="1"/>
        <end position="26"/>
    </location>
</feature>
<dbReference type="Proteomes" id="UP000008810">
    <property type="component" value="Chromosome 1"/>
</dbReference>
<name>A0A0Q3KZK4_BRADI</name>
<evidence type="ECO:0000313" key="4">
    <source>
        <dbReference type="Proteomes" id="UP000008810"/>
    </source>
</evidence>